<keyword evidence="2" id="KW-0548">Nucleotidyltransferase</keyword>
<dbReference type="EMBL" id="AVOT02111274">
    <property type="protein sequence ID" value="MBW0581955.1"/>
    <property type="molecule type" value="Genomic_DNA"/>
</dbReference>
<evidence type="ECO:0000256" key="1">
    <source>
        <dbReference type="ARBA" id="ARBA00022578"/>
    </source>
</evidence>
<dbReference type="GO" id="GO:0003723">
    <property type="term" value="F:RNA binding"/>
    <property type="evidence" value="ECO:0007669"/>
    <property type="project" value="UniProtKB-KW"/>
</dbReference>
<keyword evidence="8" id="KW-0694">RNA-binding</keyword>
<dbReference type="GO" id="GO:0016787">
    <property type="term" value="F:hydrolase activity"/>
    <property type="evidence" value="ECO:0007669"/>
    <property type="project" value="UniProtKB-KW"/>
</dbReference>
<keyword evidence="6" id="KW-0378">Hydrolase</keyword>
<keyword evidence="10" id="KW-0695">RNA-directed DNA polymerase</keyword>
<dbReference type="GO" id="GO:0005634">
    <property type="term" value="C:nucleus"/>
    <property type="evidence" value="ECO:0007669"/>
    <property type="project" value="UniProtKB-ARBA"/>
</dbReference>
<evidence type="ECO:0000256" key="8">
    <source>
        <dbReference type="ARBA" id="ARBA00022884"/>
    </source>
</evidence>
<evidence type="ECO:0000256" key="10">
    <source>
        <dbReference type="ARBA" id="ARBA00022918"/>
    </source>
</evidence>
<dbReference type="PANTHER" id="PTHR42648:SF11">
    <property type="entry name" value="TRANSPOSON TY4-P GAG-POL POLYPROTEIN"/>
    <property type="match status" value="1"/>
</dbReference>
<keyword evidence="4" id="KW-0479">Metal-binding</keyword>
<dbReference type="InterPro" id="IPR001584">
    <property type="entry name" value="Integrase_cat-core"/>
</dbReference>
<evidence type="ECO:0000256" key="6">
    <source>
        <dbReference type="ARBA" id="ARBA00022801"/>
    </source>
</evidence>
<evidence type="ECO:0000256" key="5">
    <source>
        <dbReference type="ARBA" id="ARBA00022759"/>
    </source>
</evidence>
<comment type="catalytic activity">
    <reaction evidence="14">
        <text>DNA(n) + a 2'-deoxyribonucleoside 5'-triphosphate = DNA(n+1) + diphosphate</text>
        <dbReference type="Rhea" id="RHEA:22508"/>
        <dbReference type="Rhea" id="RHEA-COMP:17339"/>
        <dbReference type="Rhea" id="RHEA-COMP:17340"/>
        <dbReference type="ChEBI" id="CHEBI:33019"/>
        <dbReference type="ChEBI" id="CHEBI:61560"/>
        <dbReference type="ChEBI" id="CHEBI:173112"/>
        <dbReference type="EC" id="2.7.7.7"/>
    </reaction>
</comment>
<keyword evidence="3" id="KW-0540">Nuclease</keyword>
<keyword evidence="11" id="KW-0808">Transferase</keyword>
<evidence type="ECO:0000313" key="17">
    <source>
        <dbReference type="Proteomes" id="UP000765509"/>
    </source>
</evidence>
<evidence type="ECO:0000256" key="12">
    <source>
        <dbReference type="ARBA" id="ARBA00023172"/>
    </source>
</evidence>
<dbReference type="InterPro" id="IPR036397">
    <property type="entry name" value="RNaseH_sf"/>
</dbReference>
<dbReference type="GO" id="GO:0006310">
    <property type="term" value="P:DNA recombination"/>
    <property type="evidence" value="ECO:0007669"/>
    <property type="project" value="UniProtKB-KW"/>
</dbReference>
<keyword evidence="5" id="KW-0255">Endonuclease</keyword>
<evidence type="ECO:0000259" key="15">
    <source>
        <dbReference type="PROSITE" id="PS50994"/>
    </source>
</evidence>
<dbReference type="AlphaFoldDB" id="A0A9Q3KHZ4"/>
<dbReference type="InterPro" id="IPR039537">
    <property type="entry name" value="Retrotran_Ty1/copia-like"/>
</dbReference>
<keyword evidence="9" id="KW-0229">DNA integration</keyword>
<organism evidence="16 17">
    <name type="scientific">Austropuccinia psidii MF-1</name>
    <dbReference type="NCBI Taxonomy" id="1389203"/>
    <lineage>
        <taxon>Eukaryota</taxon>
        <taxon>Fungi</taxon>
        <taxon>Dikarya</taxon>
        <taxon>Basidiomycota</taxon>
        <taxon>Pucciniomycotina</taxon>
        <taxon>Pucciniomycetes</taxon>
        <taxon>Pucciniales</taxon>
        <taxon>Sphaerophragmiaceae</taxon>
        <taxon>Austropuccinia</taxon>
    </lineage>
</organism>
<protein>
    <recommendedName>
        <fullName evidence="15">Integrase catalytic domain-containing protein</fullName>
    </recommendedName>
</protein>
<evidence type="ECO:0000256" key="3">
    <source>
        <dbReference type="ARBA" id="ARBA00022722"/>
    </source>
</evidence>
<proteinExistence type="predicted"/>
<dbReference type="GO" id="GO:0004519">
    <property type="term" value="F:endonuclease activity"/>
    <property type="evidence" value="ECO:0007669"/>
    <property type="project" value="UniProtKB-KW"/>
</dbReference>
<gene>
    <name evidence="16" type="ORF">O181_121670</name>
</gene>
<reference evidence="16" key="1">
    <citation type="submission" date="2021-03" db="EMBL/GenBank/DDBJ databases">
        <title>Draft genome sequence of rust myrtle Austropuccinia psidii MF-1, a brazilian biotype.</title>
        <authorList>
            <person name="Quecine M.C."/>
            <person name="Pachon D.M.R."/>
            <person name="Bonatelli M.L."/>
            <person name="Correr F.H."/>
            <person name="Franceschini L.M."/>
            <person name="Leite T.F."/>
            <person name="Margarido G.R.A."/>
            <person name="Almeida C.A."/>
            <person name="Ferrarezi J.A."/>
            <person name="Labate C.A."/>
        </authorList>
    </citation>
    <scope>NUCLEOTIDE SEQUENCE</scope>
    <source>
        <strain evidence="16">MF-1</strain>
    </source>
</reference>
<dbReference type="OrthoDB" id="3863715at2759"/>
<accession>A0A9Q3KHZ4</accession>
<dbReference type="InterPro" id="IPR012337">
    <property type="entry name" value="RNaseH-like_sf"/>
</dbReference>
<comment type="caution">
    <text evidence="16">The sequence shown here is derived from an EMBL/GenBank/DDBJ whole genome shotgun (WGS) entry which is preliminary data.</text>
</comment>
<dbReference type="PROSITE" id="PS50994">
    <property type="entry name" value="INTEGRASE"/>
    <property type="match status" value="1"/>
</dbReference>
<evidence type="ECO:0000256" key="4">
    <source>
        <dbReference type="ARBA" id="ARBA00022723"/>
    </source>
</evidence>
<name>A0A9Q3KHZ4_9BASI</name>
<keyword evidence="11" id="KW-0239">DNA-directed DNA polymerase</keyword>
<evidence type="ECO:0000256" key="11">
    <source>
        <dbReference type="ARBA" id="ARBA00022932"/>
    </source>
</evidence>
<dbReference type="SUPFAM" id="SSF53098">
    <property type="entry name" value="Ribonuclease H-like"/>
    <property type="match status" value="1"/>
</dbReference>
<feature type="domain" description="Integrase catalytic" evidence="15">
    <location>
        <begin position="8"/>
        <end position="174"/>
    </location>
</feature>
<dbReference type="GO" id="GO:0046872">
    <property type="term" value="F:metal ion binding"/>
    <property type="evidence" value="ECO:0007669"/>
    <property type="project" value="UniProtKB-KW"/>
</dbReference>
<dbReference type="GO" id="GO:0003964">
    <property type="term" value="F:RNA-directed DNA polymerase activity"/>
    <property type="evidence" value="ECO:0007669"/>
    <property type="project" value="UniProtKB-KW"/>
</dbReference>
<dbReference type="Gene3D" id="3.30.420.10">
    <property type="entry name" value="Ribonuclease H-like superfamily/Ribonuclease H"/>
    <property type="match status" value="1"/>
</dbReference>
<evidence type="ECO:0000256" key="9">
    <source>
        <dbReference type="ARBA" id="ARBA00022908"/>
    </source>
</evidence>
<dbReference type="PANTHER" id="PTHR42648">
    <property type="entry name" value="TRANSPOSASE, PUTATIVE-RELATED"/>
    <property type="match status" value="1"/>
</dbReference>
<dbReference type="GO" id="GO:0032196">
    <property type="term" value="P:transposition"/>
    <property type="evidence" value="ECO:0007669"/>
    <property type="project" value="UniProtKB-KW"/>
</dbReference>
<comment type="catalytic activity">
    <reaction evidence="13">
        <text>DNA(n) + a 2'-deoxyribonucleoside 5'-triphosphate = DNA(n+1) + diphosphate</text>
        <dbReference type="Rhea" id="RHEA:22508"/>
        <dbReference type="Rhea" id="RHEA-COMP:17339"/>
        <dbReference type="Rhea" id="RHEA-COMP:17340"/>
        <dbReference type="ChEBI" id="CHEBI:33019"/>
        <dbReference type="ChEBI" id="CHEBI:61560"/>
        <dbReference type="ChEBI" id="CHEBI:173112"/>
        <dbReference type="EC" id="2.7.7.49"/>
    </reaction>
</comment>
<keyword evidence="7" id="KW-0460">Magnesium</keyword>
<evidence type="ECO:0000256" key="7">
    <source>
        <dbReference type="ARBA" id="ARBA00022842"/>
    </source>
</evidence>
<evidence type="ECO:0000313" key="16">
    <source>
        <dbReference type="EMBL" id="MBW0581955.1"/>
    </source>
</evidence>
<sequence length="175" mass="20083">MQASDEVPKELPRDLIVLDVMGQFPTLDIHQNNHILTLCNHASTFVFCFPIKTRDQVPKVLADTLHLIRSVFKDSVKFLRSNNAKEYSGQMFRITLTNIGTQQLFTSPCTPEKNGEAEQLNRTLGDSERTILRASGLPMTFWSYAYRCAAYIHNRIPNSQTGDQTLWEHLLLWDK</sequence>
<keyword evidence="17" id="KW-1185">Reference proteome</keyword>
<keyword evidence="12" id="KW-0233">DNA recombination</keyword>
<dbReference type="GO" id="GO:0003887">
    <property type="term" value="F:DNA-directed DNA polymerase activity"/>
    <property type="evidence" value="ECO:0007669"/>
    <property type="project" value="UniProtKB-KW"/>
</dbReference>
<dbReference type="Proteomes" id="UP000765509">
    <property type="component" value="Unassembled WGS sequence"/>
</dbReference>
<dbReference type="GO" id="GO:0015074">
    <property type="term" value="P:DNA integration"/>
    <property type="evidence" value="ECO:0007669"/>
    <property type="project" value="UniProtKB-KW"/>
</dbReference>
<evidence type="ECO:0000256" key="13">
    <source>
        <dbReference type="ARBA" id="ARBA00048173"/>
    </source>
</evidence>
<evidence type="ECO:0000256" key="14">
    <source>
        <dbReference type="ARBA" id="ARBA00049244"/>
    </source>
</evidence>
<evidence type="ECO:0000256" key="2">
    <source>
        <dbReference type="ARBA" id="ARBA00022695"/>
    </source>
</evidence>
<keyword evidence="1" id="KW-0815">Transposition</keyword>